<proteinExistence type="predicted"/>
<evidence type="ECO:0000256" key="1">
    <source>
        <dbReference type="SAM" id="Phobius"/>
    </source>
</evidence>
<organism evidence="2 4">
    <name type="scientific">Bosea thiooxidans</name>
    <dbReference type="NCBI Taxonomy" id="53254"/>
    <lineage>
        <taxon>Bacteria</taxon>
        <taxon>Pseudomonadati</taxon>
        <taxon>Pseudomonadota</taxon>
        <taxon>Alphaproteobacteria</taxon>
        <taxon>Hyphomicrobiales</taxon>
        <taxon>Boseaceae</taxon>
        <taxon>Bosea</taxon>
    </lineage>
</organism>
<feature type="transmembrane region" description="Helical" evidence="1">
    <location>
        <begin position="110"/>
        <end position="134"/>
    </location>
</feature>
<protein>
    <submittedName>
        <fullName evidence="2">Permease</fullName>
    </submittedName>
</protein>
<dbReference type="STRING" id="53254.SAMN05660750_01006"/>
<keyword evidence="1" id="KW-1133">Transmembrane helix</keyword>
<sequence length="152" mass="15625">MSILIQFAAGLVFGIGLIVAGMSDPAKVLNFLDLGAIPSGGWDASLLFVMAGGVAVTTLGYRFVLAWPRPLLAERFSLPAAGRPDARLLTGAALFGIGWGLAGFCPGPALVATLTGGMPALVFLAAMLAGMTLARWRASAKAPLPMQERGRA</sequence>
<feature type="transmembrane region" description="Helical" evidence="1">
    <location>
        <begin position="86"/>
        <end position="104"/>
    </location>
</feature>
<dbReference type="EMBL" id="LMAR01000043">
    <property type="protein sequence ID" value="KQK30050.1"/>
    <property type="molecule type" value="Genomic_DNA"/>
</dbReference>
<keyword evidence="1" id="KW-0472">Membrane</keyword>
<evidence type="ECO:0000313" key="5">
    <source>
        <dbReference type="Proteomes" id="UP000190130"/>
    </source>
</evidence>
<dbReference type="AlphaFoldDB" id="A0A0Q3SXQ6"/>
<keyword evidence="4" id="KW-1185">Reference proteome</keyword>
<dbReference type="InterPro" id="IPR046513">
    <property type="entry name" value="DUF6691"/>
</dbReference>
<reference evidence="2 4" key="1">
    <citation type="submission" date="2015-10" db="EMBL/GenBank/DDBJ databases">
        <title>Draft genome of Bosea thiooxidans.</title>
        <authorList>
            <person name="Wang X."/>
        </authorList>
    </citation>
    <scope>NUCLEOTIDE SEQUENCE [LARGE SCALE GENOMIC DNA]</scope>
    <source>
        <strain evidence="2 4">CGMCC 9174</strain>
    </source>
</reference>
<evidence type="ECO:0000313" key="4">
    <source>
        <dbReference type="Proteomes" id="UP000051562"/>
    </source>
</evidence>
<dbReference type="Proteomes" id="UP000051562">
    <property type="component" value="Unassembled WGS sequence"/>
</dbReference>
<name>A0A0Q3SXQ6_9HYPH</name>
<dbReference type="Pfam" id="PF20398">
    <property type="entry name" value="DUF6691"/>
    <property type="match status" value="1"/>
</dbReference>
<evidence type="ECO:0000313" key="2">
    <source>
        <dbReference type="EMBL" id="KQK30050.1"/>
    </source>
</evidence>
<gene>
    <name evidence="2" type="ORF">ARD30_15195</name>
    <name evidence="3" type="ORF">SAMN05660750_01006</name>
</gene>
<dbReference type="OrthoDB" id="9790409at2"/>
<dbReference type="RefSeq" id="WP_055728607.1">
    <property type="nucleotide sequence ID" value="NZ_FUYX01000002.1"/>
</dbReference>
<keyword evidence="1" id="KW-0812">Transmembrane</keyword>
<accession>A0A0Q3SXQ6</accession>
<dbReference type="EMBL" id="FUYX01000002">
    <property type="protein sequence ID" value="SKB50366.1"/>
    <property type="molecule type" value="Genomic_DNA"/>
</dbReference>
<dbReference type="Proteomes" id="UP000190130">
    <property type="component" value="Unassembled WGS sequence"/>
</dbReference>
<feature type="transmembrane region" description="Helical" evidence="1">
    <location>
        <begin position="44"/>
        <end position="65"/>
    </location>
</feature>
<evidence type="ECO:0000313" key="3">
    <source>
        <dbReference type="EMBL" id="SKB50366.1"/>
    </source>
</evidence>
<reference evidence="3 5" key="2">
    <citation type="submission" date="2017-02" db="EMBL/GenBank/DDBJ databases">
        <authorList>
            <person name="Peterson S.W."/>
        </authorList>
    </citation>
    <scope>NUCLEOTIDE SEQUENCE [LARGE SCALE GENOMIC DNA]</scope>
    <source>
        <strain evidence="3 5">DSM 9653</strain>
    </source>
</reference>